<protein>
    <submittedName>
        <fullName evidence="1">Uncharacterized protein</fullName>
    </submittedName>
</protein>
<accession>A0A6J4MDG0</accession>
<gene>
    <name evidence="1" type="ORF">AVDCRST_MAG68-4406</name>
</gene>
<sequence length="195" mass="21089">MPLSTRTPVAVIVAILIAAPNTGCGGLPVTRVTVQSFEARSVRTDPGAAFNVVSAALVERGFDIKTANRDAGLLTTEYQKFASEGSNPPFDYLLQIRTTVNRGADGRVAVKMTPVVREQNRLNAAAFTEHELSYYTGEPQRIRMIKSMRADGWRSRGQTLFVNVASDVAAKLGTTLEDLQKNLTETSASALTAKE</sequence>
<dbReference type="AlphaFoldDB" id="A0A6J4MDG0"/>
<proteinExistence type="predicted"/>
<dbReference type="EMBL" id="CADCTW010000187">
    <property type="protein sequence ID" value="CAA9355647.1"/>
    <property type="molecule type" value="Genomic_DNA"/>
</dbReference>
<evidence type="ECO:0000313" key="1">
    <source>
        <dbReference type="EMBL" id="CAA9355647.1"/>
    </source>
</evidence>
<name>A0A6J4MDG0_9BACT</name>
<reference evidence="1" key="1">
    <citation type="submission" date="2020-02" db="EMBL/GenBank/DDBJ databases">
        <authorList>
            <person name="Meier V. D."/>
        </authorList>
    </citation>
    <scope>NUCLEOTIDE SEQUENCE</scope>
    <source>
        <strain evidence="1">AVDCRST_MAG68</strain>
    </source>
</reference>
<organism evidence="1">
    <name type="scientific">uncultured Gemmatimonadota bacterium</name>
    <dbReference type="NCBI Taxonomy" id="203437"/>
    <lineage>
        <taxon>Bacteria</taxon>
        <taxon>Pseudomonadati</taxon>
        <taxon>Gemmatimonadota</taxon>
        <taxon>environmental samples</taxon>
    </lineage>
</organism>